<dbReference type="OrthoDB" id="7999391at2759"/>
<evidence type="ECO:0000256" key="1">
    <source>
        <dbReference type="SAM" id="Coils"/>
    </source>
</evidence>
<dbReference type="AlphaFoldDB" id="A0A6A4IVH8"/>
<organism evidence="3 4">
    <name type="scientific">Apolygus lucorum</name>
    <name type="common">Small green plant bug</name>
    <name type="synonym">Lygocoris lucorum</name>
    <dbReference type="NCBI Taxonomy" id="248454"/>
    <lineage>
        <taxon>Eukaryota</taxon>
        <taxon>Metazoa</taxon>
        <taxon>Ecdysozoa</taxon>
        <taxon>Arthropoda</taxon>
        <taxon>Hexapoda</taxon>
        <taxon>Insecta</taxon>
        <taxon>Pterygota</taxon>
        <taxon>Neoptera</taxon>
        <taxon>Paraneoptera</taxon>
        <taxon>Hemiptera</taxon>
        <taxon>Heteroptera</taxon>
        <taxon>Panheteroptera</taxon>
        <taxon>Cimicomorpha</taxon>
        <taxon>Miridae</taxon>
        <taxon>Mirini</taxon>
        <taxon>Apolygus</taxon>
    </lineage>
</organism>
<keyword evidence="4" id="KW-1185">Reference proteome</keyword>
<dbReference type="EMBL" id="WIXP02000016">
    <property type="protein sequence ID" value="KAF6197908.1"/>
    <property type="molecule type" value="Genomic_DNA"/>
</dbReference>
<feature type="coiled-coil region" evidence="1">
    <location>
        <begin position="73"/>
        <end position="107"/>
    </location>
</feature>
<feature type="region of interest" description="Disordered" evidence="2">
    <location>
        <begin position="1"/>
        <end position="38"/>
    </location>
</feature>
<comment type="caution">
    <text evidence="3">The sequence shown here is derived from an EMBL/GenBank/DDBJ whole genome shotgun (WGS) entry which is preliminary data.</text>
</comment>
<gene>
    <name evidence="3" type="ORF">GE061_007650</name>
</gene>
<evidence type="ECO:0000313" key="3">
    <source>
        <dbReference type="EMBL" id="KAF6197908.1"/>
    </source>
</evidence>
<protein>
    <submittedName>
        <fullName evidence="3">Uncharacterized protein</fullName>
    </submittedName>
</protein>
<evidence type="ECO:0000313" key="4">
    <source>
        <dbReference type="Proteomes" id="UP000466442"/>
    </source>
</evidence>
<proteinExistence type="predicted"/>
<accession>A0A6A4IVH8</accession>
<dbReference type="Proteomes" id="UP000466442">
    <property type="component" value="Linkage Group LG16"/>
</dbReference>
<keyword evidence="1" id="KW-0175">Coiled coil</keyword>
<reference evidence="3" key="1">
    <citation type="journal article" date="2021" name="Mol. Ecol. Resour.">
        <title>Apolygus lucorum genome provides insights into omnivorousness and mesophyll feeding.</title>
        <authorList>
            <person name="Liu Y."/>
            <person name="Liu H."/>
            <person name="Wang H."/>
            <person name="Huang T."/>
            <person name="Liu B."/>
            <person name="Yang B."/>
            <person name="Yin L."/>
            <person name="Li B."/>
            <person name="Zhang Y."/>
            <person name="Zhang S."/>
            <person name="Jiang F."/>
            <person name="Zhang X."/>
            <person name="Ren Y."/>
            <person name="Wang B."/>
            <person name="Wang S."/>
            <person name="Lu Y."/>
            <person name="Wu K."/>
            <person name="Fan W."/>
            <person name="Wang G."/>
        </authorList>
    </citation>
    <scope>NUCLEOTIDE SEQUENCE</scope>
    <source>
        <strain evidence="3">12Hb</strain>
    </source>
</reference>
<evidence type="ECO:0000256" key="2">
    <source>
        <dbReference type="SAM" id="MobiDB-lite"/>
    </source>
</evidence>
<name>A0A6A4IVH8_APOLU</name>
<sequence>MSQRSLPEFFTPRLDTPKRRRSSPPSEDKKRPKKKILGAMDTEEKVGQLTVSQLMESISNLIDGKGLATKQDLASTNLEIAALKKENSDLRKKIDNLNVRLNVYDRNMRKNNLVFGGFEHKDPDFVAVIEDFLKQVLKIERNIVIGRAFPLGKQGLNRCPILVEFVRGEDVNLIMSRVGCLRGTGFFVHRDYSQEERIVRSKLSNVKNEILKLKKDVSITFKRDTLVVDNIEFKWDLDKGFQSSQGEDGAELLKAKLNLDLKDAVMRLGANPSENASQGRQHTD</sequence>